<evidence type="ECO:0000313" key="2">
    <source>
        <dbReference type="Proteomes" id="UP001149954"/>
    </source>
</evidence>
<accession>A0A9W9XYF2</accession>
<comment type="caution">
    <text evidence="1">The sequence shown here is derived from an EMBL/GenBank/DDBJ whole genome shotgun (WGS) entry which is preliminary data.</text>
</comment>
<dbReference type="EMBL" id="JAPWDS010000002">
    <property type="protein sequence ID" value="KAJ5512095.1"/>
    <property type="molecule type" value="Genomic_DNA"/>
</dbReference>
<reference evidence="1" key="2">
    <citation type="journal article" date="2023" name="IMA Fungus">
        <title>Comparative genomic study of the Penicillium genus elucidates a diverse pangenome and 15 lateral gene transfer events.</title>
        <authorList>
            <person name="Petersen C."/>
            <person name="Sorensen T."/>
            <person name="Nielsen M.R."/>
            <person name="Sondergaard T.E."/>
            <person name="Sorensen J.L."/>
            <person name="Fitzpatrick D.A."/>
            <person name="Frisvad J.C."/>
            <person name="Nielsen K.L."/>
        </authorList>
    </citation>
    <scope>NUCLEOTIDE SEQUENCE</scope>
    <source>
        <strain evidence="1">IBT 29495</strain>
    </source>
</reference>
<gene>
    <name evidence="1" type="ORF">N7463_001647</name>
</gene>
<protein>
    <submittedName>
        <fullName evidence="1">Uncharacterized protein</fullName>
    </submittedName>
</protein>
<name>A0A9W9XYF2_9EURO</name>
<reference evidence="1" key="1">
    <citation type="submission" date="2022-12" db="EMBL/GenBank/DDBJ databases">
        <authorList>
            <person name="Petersen C."/>
        </authorList>
    </citation>
    <scope>NUCLEOTIDE SEQUENCE</scope>
    <source>
        <strain evidence="1">IBT 29495</strain>
    </source>
</reference>
<sequence>MPLATRHFPREAITGACIVPGVKIPGGSKALMLIGCLPYLFSRSAKKAVEMQVRTGVKVQDCQVAHAAKLPPV</sequence>
<dbReference type="OrthoDB" id="3527137at2759"/>
<keyword evidence="2" id="KW-1185">Reference proteome</keyword>
<organism evidence="1 2">
    <name type="scientific">Penicillium fimorum</name>
    <dbReference type="NCBI Taxonomy" id="1882269"/>
    <lineage>
        <taxon>Eukaryota</taxon>
        <taxon>Fungi</taxon>
        <taxon>Dikarya</taxon>
        <taxon>Ascomycota</taxon>
        <taxon>Pezizomycotina</taxon>
        <taxon>Eurotiomycetes</taxon>
        <taxon>Eurotiomycetidae</taxon>
        <taxon>Eurotiales</taxon>
        <taxon>Aspergillaceae</taxon>
        <taxon>Penicillium</taxon>
    </lineage>
</organism>
<dbReference type="AlphaFoldDB" id="A0A9W9XYF2"/>
<dbReference type="Proteomes" id="UP001149954">
    <property type="component" value="Unassembled WGS sequence"/>
</dbReference>
<evidence type="ECO:0000313" key="1">
    <source>
        <dbReference type="EMBL" id="KAJ5512095.1"/>
    </source>
</evidence>
<proteinExistence type="predicted"/>